<protein>
    <submittedName>
        <fullName evidence="9">Major facilitator superfamily domain-containing protein 6</fullName>
    </submittedName>
</protein>
<dbReference type="AlphaFoldDB" id="A0A1W4XEB9"/>
<feature type="transmembrane region" description="Helical" evidence="6">
    <location>
        <begin position="41"/>
        <end position="64"/>
    </location>
</feature>
<keyword evidence="5 6" id="KW-0472">Membrane</keyword>
<keyword evidence="3 6" id="KW-0812">Transmembrane</keyword>
<evidence type="ECO:0000256" key="2">
    <source>
        <dbReference type="ARBA" id="ARBA00005241"/>
    </source>
</evidence>
<accession>A0A1W4XEB9</accession>
<feature type="transmembrane region" description="Helical" evidence="6">
    <location>
        <begin position="530"/>
        <end position="554"/>
    </location>
</feature>
<dbReference type="RefSeq" id="XP_018331117.1">
    <property type="nucleotide sequence ID" value="XM_018475615.2"/>
</dbReference>
<dbReference type="Pfam" id="PF12832">
    <property type="entry name" value="MFS_1_like"/>
    <property type="match status" value="1"/>
</dbReference>
<reference evidence="9" key="1">
    <citation type="submission" date="2025-08" db="UniProtKB">
        <authorList>
            <consortium name="RefSeq"/>
        </authorList>
    </citation>
    <scope>IDENTIFICATION</scope>
    <source>
        <tissue evidence="9">Entire body</tissue>
    </source>
</reference>
<dbReference type="Proteomes" id="UP000192223">
    <property type="component" value="Unplaced"/>
</dbReference>
<dbReference type="FunCoup" id="A0A1W4XEB9">
    <property type="interactions" value="13"/>
</dbReference>
<dbReference type="InterPro" id="IPR036259">
    <property type="entry name" value="MFS_trans_sf"/>
</dbReference>
<feature type="transmembrane region" description="Helical" evidence="6">
    <location>
        <begin position="292"/>
        <end position="309"/>
    </location>
</feature>
<feature type="transmembrane region" description="Helical" evidence="6">
    <location>
        <begin position="321"/>
        <end position="342"/>
    </location>
</feature>
<evidence type="ECO:0000259" key="7">
    <source>
        <dbReference type="Pfam" id="PF12832"/>
    </source>
</evidence>
<dbReference type="GeneID" id="108741030"/>
<evidence type="ECO:0000256" key="6">
    <source>
        <dbReference type="SAM" id="Phobius"/>
    </source>
</evidence>
<dbReference type="InterPro" id="IPR024989">
    <property type="entry name" value="MFS_assoc_dom"/>
</dbReference>
<dbReference type="KEGG" id="apln:108741030"/>
<keyword evidence="4 6" id="KW-1133">Transmembrane helix</keyword>
<dbReference type="OrthoDB" id="515887at2759"/>
<feature type="transmembrane region" description="Helical" evidence="6">
    <location>
        <begin position="76"/>
        <end position="95"/>
    </location>
</feature>
<keyword evidence="8" id="KW-1185">Reference proteome</keyword>
<evidence type="ECO:0000256" key="3">
    <source>
        <dbReference type="ARBA" id="ARBA00022692"/>
    </source>
</evidence>
<evidence type="ECO:0000313" key="8">
    <source>
        <dbReference type="Proteomes" id="UP000192223"/>
    </source>
</evidence>
<dbReference type="SUPFAM" id="SSF103473">
    <property type="entry name" value="MFS general substrate transporter"/>
    <property type="match status" value="2"/>
</dbReference>
<feature type="transmembrane region" description="Helical" evidence="6">
    <location>
        <begin position="411"/>
        <end position="432"/>
    </location>
</feature>
<feature type="transmembrane region" description="Helical" evidence="6">
    <location>
        <begin position="251"/>
        <end position="280"/>
    </location>
</feature>
<organism evidence="8 9">
    <name type="scientific">Agrilus planipennis</name>
    <name type="common">Emerald ash borer</name>
    <name type="synonym">Agrilus marcopoli</name>
    <dbReference type="NCBI Taxonomy" id="224129"/>
    <lineage>
        <taxon>Eukaryota</taxon>
        <taxon>Metazoa</taxon>
        <taxon>Ecdysozoa</taxon>
        <taxon>Arthropoda</taxon>
        <taxon>Hexapoda</taxon>
        <taxon>Insecta</taxon>
        <taxon>Pterygota</taxon>
        <taxon>Neoptera</taxon>
        <taxon>Endopterygota</taxon>
        <taxon>Coleoptera</taxon>
        <taxon>Polyphaga</taxon>
        <taxon>Elateriformia</taxon>
        <taxon>Buprestoidea</taxon>
        <taxon>Buprestidae</taxon>
        <taxon>Agrilinae</taxon>
        <taxon>Agrilus</taxon>
    </lineage>
</organism>
<evidence type="ECO:0000256" key="1">
    <source>
        <dbReference type="ARBA" id="ARBA00004141"/>
    </source>
</evidence>
<dbReference type="CDD" id="cd17335">
    <property type="entry name" value="MFS_MFSD6"/>
    <property type="match status" value="1"/>
</dbReference>
<feature type="domain" description="Major facilitator superfamily associated" evidence="7">
    <location>
        <begin position="13"/>
        <end position="533"/>
    </location>
</feature>
<dbReference type="PANTHER" id="PTHR16172">
    <property type="entry name" value="MAJOR FACILITATOR SUPERFAMILY DOMAIN-CONTAINING PROTEIN 6-LIKE"/>
    <property type="match status" value="1"/>
</dbReference>
<evidence type="ECO:0000313" key="9">
    <source>
        <dbReference type="RefSeq" id="XP_018331117.1"/>
    </source>
</evidence>
<dbReference type="STRING" id="224129.A0A1W4XEB9"/>
<gene>
    <name evidence="9" type="primary">LOC108741030</name>
</gene>
<evidence type="ECO:0000256" key="4">
    <source>
        <dbReference type="ARBA" id="ARBA00022989"/>
    </source>
</evidence>
<dbReference type="InParanoid" id="A0A1W4XEB9"/>
<comment type="subcellular location">
    <subcellularLocation>
        <location evidence="1">Membrane</location>
        <topology evidence="1">Multi-pass membrane protein</topology>
    </subcellularLocation>
</comment>
<dbReference type="GO" id="GO:0016020">
    <property type="term" value="C:membrane"/>
    <property type="evidence" value="ECO:0007669"/>
    <property type="project" value="UniProtKB-SubCell"/>
</dbReference>
<sequence>MMISLQMNKFLLPMKAHYFLFNAGTASVVPFMTVYAKQLRFSSVTVGIIYTILAIAGMLAKTIIGGVADKYQCKKVIFLSSIMATGLSFLLMNFSKSIPTQQKMRFACDYGSSVMDTCVNNFNITDECAVEMITSETASTVTCKLFCEINNQIRNTVCNSWNVTEYCKENSTELLSFSADISMRHTEKLGDCVIFRIDSVQFANRQVLYPYCPRDNSIQTVCDIDCDSFAVNDLVRVPTIKMSYVYSTDSFWVLLTFFSLTWISQAVVVSIGDAICFEMLGDKPNKYGYQRLWGALGWGILSVLAGYLIDFSSEGLGYKNYTPVFVLGFIILLINFINSYFIKYQQRHISSNLLQDISMVVTNLRVVVFMFWCTFVGMCTGLVWHFLLWFIEDLAKVRGCDSHEWIKTLQGLIMGIQCLFGELPFFFLSGWILKRIGHVNTMSLILLAIGVRFTLYSFISNPWWFLPIEIMNGPTFGLSYATMASYASIAAPPGTEATMQGLVGAVFEGVGVSLGSFLGGVLFQSYGGAIAFRILGMTAFIMSLVHAGAAFWLAKCDVRGKDMFARYAAPQDALQMVESRQDVVQ</sequence>
<dbReference type="PANTHER" id="PTHR16172:SF30">
    <property type="entry name" value="SUGAR BABY, ISOFORM C"/>
    <property type="match status" value="1"/>
</dbReference>
<comment type="similarity">
    <text evidence="2">Belongs to the major facilitator superfamily. MFSD6 family.</text>
</comment>
<feature type="transmembrane region" description="Helical" evidence="6">
    <location>
        <begin position="501"/>
        <end position="524"/>
    </location>
</feature>
<proteinExistence type="inferred from homology"/>
<dbReference type="Gene3D" id="1.20.1250.20">
    <property type="entry name" value="MFS general substrate transporter like domains"/>
    <property type="match status" value="3"/>
</dbReference>
<feature type="transmembrane region" description="Helical" evidence="6">
    <location>
        <begin position="363"/>
        <end position="391"/>
    </location>
</feature>
<evidence type="ECO:0000256" key="5">
    <source>
        <dbReference type="ARBA" id="ARBA00023136"/>
    </source>
</evidence>
<name>A0A1W4XEB9_AGRPL</name>
<dbReference type="InterPro" id="IPR051717">
    <property type="entry name" value="MFS_MFSD6"/>
</dbReference>
<feature type="transmembrane region" description="Helical" evidence="6">
    <location>
        <begin position="16"/>
        <end position="35"/>
    </location>
</feature>
<feature type="transmembrane region" description="Helical" evidence="6">
    <location>
        <begin position="444"/>
        <end position="464"/>
    </location>
</feature>